<dbReference type="Proteomes" id="UP001629156">
    <property type="component" value="Unassembled WGS sequence"/>
</dbReference>
<keyword evidence="2" id="KW-1185">Reference proteome</keyword>
<reference evidence="1 2" key="1">
    <citation type="submission" date="2024-06" db="EMBL/GenBank/DDBJ databases">
        <authorList>
            <person name="Kaempfer P."/>
            <person name="Viver T."/>
        </authorList>
    </citation>
    <scope>NUCLEOTIDE SEQUENCE [LARGE SCALE GENOMIC DNA]</scope>
    <source>
        <strain evidence="1 2">ST-119</strain>
    </source>
</reference>
<proteinExistence type="predicted"/>
<evidence type="ECO:0008006" key="3">
    <source>
        <dbReference type="Google" id="ProtNLM"/>
    </source>
</evidence>
<evidence type="ECO:0000313" key="2">
    <source>
        <dbReference type="Proteomes" id="UP001629156"/>
    </source>
</evidence>
<dbReference type="EMBL" id="JBELPZ010000019">
    <property type="protein sequence ID" value="MFL9845592.1"/>
    <property type="molecule type" value="Genomic_DNA"/>
</dbReference>
<organism evidence="1 2">
    <name type="scientific">Flavobacterium rhizosphaerae</name>
    <dbReference type="NCBI Taxonomy" id="3163298"/>
    <lineage>
        <taxon>Bacteria</taxon>
        <taxon>Pseudomonadati</taxon>
        <taxon>Bacteroidota</taxon>
        <taxon>Flavobacteriia</taxon>
        <taxon>Flavobacteriales</taxon>
        <taxon>Flavobacteriaceae</taxon>
        <taxon>Flavobacterium</taxon>
    </lineage>
</organism>
<evidence type="ECO:0000313" key="1">
    <source>
        <dbReference type="EMBL" id="MFL9845592.1"/>
    </source>
</evidence>
<protein>
    <recommendedName>
        <fullName evidence="3">FAD-binding FR-type domain-containing protein</fullName>
    </recommendedName>
</protein>
<sequence>MMKSEVAILEKLFIKSGEIIDVRRWDGGNMYEIDVQLPKVDFGKWSKVKSIKCRVGNLHYTDYTPAIWNSEEKTCTLYIDTSHSGQGSNWAKLQQEGNIVHYLKIEDEKHIPLGNHLVFLGDQTAIGHFCALKQLAAVQTQISGIITFNDQRTADAFLDNCAWLPLTTSIGYESLYEETENFLNKNRFNYDELVFYIVGNSEMVVRLRRSIKAHGISPVQIKSKGFWH</sequence>
<accession>A0ABW8Z071</accession>
<gene>
    <name evidence="1" type="ORF">ABS766_14310</name>
</gene>
<name>A0ABW8Z071_9FLAO</name>
<dbReference type="RefSeq" id="WP_408085874.1">
    <property type="nucleotide sequence ID" value="NZ_JBELPZ010000019.1"/>
</dbReference>
<comment type="caution">
    <text evidence="1">The sequence shown here is derived from an EMBL/GenBank/DDBJ whole genome shotgun (WGS) entry which is preliminary data.</text>
</comment>